<organism evidence="2 3">
    <name type="scientific">Capnocytophaga sputigena</name>
    <dbReference type="NCBI Taxonomy" id="1019"/>
    <lineage>
        <taxon>Bacteria</taxon>
        <taxon>Pseudomonadati</taxon>
        <taxon>Bacteroidota</taxon>
        <taxon>Flavobacteriia</taxon>
        <taxon>Flavobacteriales</taxon>
        <taxon>Flavobacteriaceae</taxon>
        <taxon>Capnocytophaga</taxon>
    </lineage>
</organism>
<reference evidence="2 3" key="1">
    <citation type="submission" date="2018-06" db="EMBL/GenBank/DDBJ databases">
        <authorList>
            <consortium name="Pathogen Informatics"/>
            <person name="Doyle S."/>
        </authorList>
    </citation>
    <scope>NUCLEOTIDE SEQUENCE [LARGE SCALE GENOMIC DNA]</scope>
    <source>
        <strain evidence="2 3">NCTC11653</strain>
    </source>
</reference>
<evidence type="ECO:0000313" key="2">
    <source>
        <dbReference type="EMBL" id="SQA75415.1"/>
    </source>
</evidence>
<proteinExistence type="predicted"/>
<dbReference type="AlphaFoldDB" id="A0AAX2IBK1"/>
<name>A0AAX2IBK1_CAPSP</name>
<accession>A0AAX2IBK1</accession>
<feature type="transmembrane region" description="Helical" evidence="1">
    <location>
        <begin position="44"/>
        <end position="65"/>
    </location>
</feature>
<comment type="caution">
    <text evidence="2">The sequence shown here is derived from an EMBL/GenBank/DDBJ whole genome shotgun (WGS) entry which is preliminary data.</text>
</comment>
<protein>
    <submittedName>
        <fullName evidence="2">Uncharacterized protein</fullName>
    </submittedName>
</protein>
<dbReference type="EMBL" id="UAVP01000008">
    <property type="protein sequence ID" value="SQA75415.1"/>
    <property type="molecule type" value="Genomic_DNA"/>
</dbReference>
<keyword evidence="1" id="KW-0812">Transmembrane</keyword>
<gene>
    <name evidence="2" type="ORF">NCTC11653_01320</name>
</gene>
<keyword evidence="1" id="KW-1133">Transmembrane helix</keyword>
<evidence type="ECO:0000256" key="1">
    <source>
        <dbReference type="SAM" id="Phobius"/>
    </source>
</evidence>
<sequence length="109" mass="13047">MRNVTLLLGIWCLICVMINPLVFWEMLFNNFLHTSDDFRYNNAVEIIGGTIFFTAFIVSPIFLIYQTVLRLMQKSHYKVFRIVKVTYFFLLLNVVFYSFMYYILSNVTK</sequence>
<dbReference type="Proteomes" id="UP000249902">
    <property type="component" value="Unassembled WGS sequence"/>
</dbReference>
<keyword evidence="1" id="KW-0472">Membrane</keyword>
<evidence type="ECO:0000313" key="3">
    <source>
        <dbReference type="Proteomes" id="UP000249902"/>
    </source>
</evidence>
<feature type="transmembrane region" description="Helical" evidence="1">
    <location>
        <begin position="85"/>
        <end position="104"/>
    </location>
</feature>